<evidence type="ECO:0000259" key="11">
    <source>
        <dbReference type="PROSITE" id="PS01225"/>
    </source>
</evidence>
<evidence type="ECO:0000256" key="9">
    <source>
        <dbReference type="SAM" id="MobiDB-lite"/>
    </source>
</evidence>
<feature type="domain" description="CTCK" evidence="11">
    <location>
        <begin position="72"/>
        <end position="163"/>
    </location>
</feature>
<dbReference type="InterPro" id="IPR029034">
    <property type="entry name" value="Cystine-knot_cytokine"/>
</dbReference>
<dbReference type="GeneTree" id="ENSGT00390000014900"/>
<keyword evidence="4" id="KW-0879">Wnt signaling pathway</keyword>
<evidence type="ECO:0000256" key="1">
    <source>
        <dbReference type="ARBA" id="ARBA00004613"/>
    </source>
</evidence>
<comment type="subcellular location">
    <subcellularLocation>
        <location evidence="1">Secreted</location>
    </subcellularLocation>
</comment>
<evidence type="ECO:0000256" key="6">
    <source>
        <dbReference type="ARBA" id="ARBA00023157"/>
    </source>
</evidence>
<dbReference type="CTD" id="564783"/>
<evidence type="ECO:0000256" key="5">
    <source>
        <dbReference type="ARBA" id="ARBA00022729"/>
    </source>
</evidence>
<dbReference type="Proteomes" id="UP000018467">
    <property type="component" value="Unassembled WGS sequence"/>
</dbReference>
<dbReference type="KEGG" id="amex:103041046"/>
<keyword evidence="5 10" id="KW-0732">Signal</keyword>
<organism evidence="12 13">
    <name type="scientific">Astyanax mexicanus</name>
    <name type="common">Blind cave fish</name>
    <name type="synonym">Astyanax fasciatus mexicanus</name>
    <dbReference type="NCBI Taxonomy" id="7994"/>
    <lineage>
        <taxon>Eukaryota</taxon>
        <taxon>Metazoa</taxon>
        <taxon>Chordata</taxon>
        <taxon>Craniata</taxon>
        <taxon>Vertebrata</taxon>
        <taxon>Euteleostomi</taxon>
        <taxon>Actinopterygii</taxon>
        <taxon>Neopterygii</taxon>
        <taxon>Teleostei</taxon>
        <taxon>Ostariophysi</taxon>
        <taxon>Characiformes</taxon>
        <taxon>Characoidei</taxon>
        <taxon>Acestrorhamphidae</taxon>
        <taxon>Acestrorhamphinae</taxon>
        <taxon>Astyanax</taxon>
    </lineage>
</organism>
<dbReference type="PANTHER" id="PTHR14903:SF7">
    <property type="entry name" value="NOVEL PROTEIN SIMILAR TO VERTEBRATE SCLEROSTIN DOMAIN CONTAINING 1 (SOSTDC1)"/>
    <property type="match status" value="1"/>
</dbReference>
<dbReference type="InParanoid" id="A0A3B1J801"/>
<comment type="caution">
    <text evidence="8">Lacks conserved residue(s) required for the propagation of feature annotation.</text>
</comment>
<keyword evidence="3" id="KW-0964">Secreted</keyword>
<reference evidence="12" key="3">
    <citation type="submission" date="2025-08" db="UniProtKB">
        <authorList>
            <consortium name="Ensembl"/>
        </authorList>
    </citation>
    <scope>IDENTIFICATION</scope>
</reference>
<evidence type="ECO:0000313" key="12">
    <source>
        <dbReference type="Ensembl" id="ENSAMXP00000038016.1"/>
    </source>
</evidence>
<dbReference type="InterPro" id="IPR008835">
    <property type="entry name" value="Sclerostin/SOSTDC1"/>
</dbReference>
<dbReference type="Gene3D" id="2.10.90.10">
    <property type="entry name" value="Cystine-knot cytokines"/>
    <property type="match status" value="1"/>
</dbReference>
<dbReference type="Pfam" id="PF05463">
    <property type="entry name" value="Sclerostin"/>
    <property type="match status" value="1"/>
</dbReference>
<dbReference type="GO" id="GO:0016055">
    <property type="term" value="P:Wnt signaling pathway"/>
    <property type="evidence" value="ECO:0007669"/>
    <property type="project" value="UniProtKB-KW"/>
</dbReference>
<name>A0A3B1J801_ASTMX</name>
<evidence type="ECO:0000256" key="3">
    <source>
        <dbReference type="ARBA" id="ARBA00022525"/>
    </source>
</evidence>
<feature type="chain" id="PRO_5017485117" evidence="10">
    <location>
        <begin position="23"/>
        <end position="187"/>
    </location>
</feature>
<proteinExistence type="inferred from homology"/>
<sequence length="187" mass="20605">MALDTGGFQLLLLLCFVLKSCGDLHNDATETFNTHITSTLQQSPSNVSLNGARIGGRNMDDQAETDRGQLGCRELRSTKYISDGQCTSVQAVKELVCAGECLPAHLLPNWIGGNYWGRKDTRTWRCVNDVTRMRRVKLRCHDGSTRSYRIAAVTSCTCKRLARQHNESGSLQEGKKEKIGGKNGGKS</sequence>
<dbReference type="GeneID" id="103041046"/>
<dbReference type="Bgee" id="ENSAMXG00000030968">
    <property type="expression patterns" value="Expressed in pharyngeal gill and 2 other cell types or tissues"/>
</dbReference>
<dbReference type="PANTHER" id="PTHR14903">
    <property type="entry name" value="SCLEROSTIN-RELATED"/>
    <property type="match status" value="1"/>
</dbReference>
<dbReference type="GO" id="GO:0030178">
    <property type="term" value="P:negative regulation of Wnt signaling pathway"/>
    <property type="evidence" value="ECO:0007669"/>
    <property type="project" value="TreeGrafter"/>
</dbReference>
<evidence type="ECO:0000256" key="10">
    <source>
        <dbReference type="SAM" id="SignalP"/>
    </source>
</evidence>
<evidence type="ECO:0000256" key="4">
    <source>
        <dbReference type="ARBA" id="ARBA00022687"/>
    </source>
</evidence>
<dbReference type="GO" id="GO:0030514">
    <property type="term" value="P:negative regulation of BMP signaling pathway"/>
    <property type="evidence" value="ECO:0007669"/>
    <property type="project" value="TreeGrafter"/>
</dbReference>
<feature type="region of interest" description="Disordered" evidence="9">
    <location>
        <begin position="167"/>
        <end position="187"/>
    </location>
</feature>
<keyword evidence="13" id="KW-1185">Reference proteome</keyword>
<evidence type="ECO:0000256" key="7">
    <source>
        <dbReference type="ARBA" id="ARBA00023180"/>
    </source>
</evidence>
<dbReference type="GO" id="GO:0036122">
    <property type="term" value="F:BMP binding"/>
    <property type="evidence" value="ECO:0007669"/>
    <property type="project" value="TreeGrafter"/>
</dbReference>
<dbReference type="InterPro" id="IPR006207">
    <property type="entry name" value="Cys_knot_C"/>
</dbReference>
<protein>
    <submittedName>
        <fullName evidence="12">Sclerostin domain containing 1</fullName>
    </submittedName>
</protein>
<dbReference type="OrthoDB" id="6624188at2759"/>
<accession>A0A3B1J801</accession>
<keyword evidence="7" id="KW-0325">Glycoprotein</keyword>
<dbReference type="PROSITE" id="PS01225">
    <property type="entry name" value="CTCK_2"/>
    <property type="match status" value="1"/>
</dbReference>
<evidence type="ECO:0000313" key="13">
    <source>
        <dbReference type="Proteomes" id="UP000018467"/>
    </source>
</evidence>
<dbReference type="GO" id="GO:0005615">
    <property type="term" value="C:extracellular space"/>
    <property type="evidence" value="ECO:0007669"/>
    <property type="project" value="InterPro"/>
</dbReference>
<reference evidence="13" key="1">
    <citation type="submission" date="2013-03" db="EMBL/GenBank/DDBJ databases">
        <authorList>
            <person name="Jeffery W."/>
            <person name="Warren W."/>
            <person name="Wilson R.K."/>
        </authorList>
    </citation>
    <scope>NUCLEOTIDE SEQUENCE</scope>
    <source>
        <strain evidence="13">female</strain>
    </source>
</reference>
<dbReference type="Ensembl" id="ENSAMXT00000056185.1">
    <property type="protein sequence ID" value="ENSAMXP00000038016.1"/>
    <property type="gene ID" value="ENSAMXG00000030968.1"/>
</dbReference>
<dbReference type="AlphaFoldDB" id="A0A3B1J801"/>
<feature type="signal peptide" evidence="10">
    <location>
        <begin position="1"/>
        <end position="22"/>
    </location>
</feature>
<reference evidence="12" key="4">
    <citation type="submission" date="2025-09" db="UniProtKB">
        <authorList>
            <consortium name="Ensembl"/>
        </authorList>
    </citation>
    <scope>IDENTIFICATION</scope>
</reference>
<evidence type="ECO:0000256" key="8">
    <source>
        <dbReference type="PROSITE-ProRule" id="PRU00039"/>
    </source>
</evidence>
<evidence type="ECO:0000256" key="2">
    <source>
        <dbReference type="ARBA" id="ARBA00007850"/>
    </source>
</evidence>
<keyword evidence="6" id="KW-1015">Disulfide bond</keyword>
<reference evidence="13" key="2">
    <citation type="journal article" date="2014" name="Nat. Commun.">
        <title>The cavefish genome reveals candidate genes for eye loss.</title>
        <authorList>
            <person name="McGaugh S.E."/>
            <person name="Gross J.B."/>
            <person name="Aken B."/>
            <person name="Blin M."/>
            <person name="Borowsky R."/>
            <person name="Chalopin D."/>
            <person name="Hinaux H."/>
            <person name="Jeffery W.R."/>
            <person name="Keene A."/>
            <person name="Ma L."/>
            <person name="Minx P."/>
            <person name="Murphy D."/>
            <person name="O'Quin K.E."/>
            <person name="Retaux S."/>
            <person name="Rohner N."/>
            <person name="Searle S.M."/>
            <person name="Stahl B.A."/>
            <person name="Tabin C."/>
            <person name="Volff J.N."/>
            <person name="Yoshizawa M."/>
            <person name="Warren W.C."/>
        </authorList>
    </citation>
    <scope>NUCLEOTIDE SEQUENCE [LARGE SCALE GENOMIC DNA]</scope>
    <source>
        <strain evidence="13">female</strain>
    </source>
</reference>
<comment type="similarity">
    <text evidence="2">Belongs to the sclerostin family.</text>
</comment>